<organism evidence="6 7">
    <name type="scientific">Podarcis lilfordi</name>
    <name type="common">Lilford's wall lizard</name>
    <dbReference type="NCBI Taxonomy" id="74358"/>
    <lineage>
        <taxon>Eukaryota</taxon>
        <taxon>Metazoa</taxon>
        <taxon>Chordata</taxon>
        <taxon>Craniata</taxon>
        <taxon>Vertebrata</taxon>
        <taxon>Euteleostomi</taxon>
        <taxon>Lepidosauria</taxon>
        <taxon>Squamata</taxon>
        <taxon>Bifurcata</taxon>
        <taxon>Unidentata</taxon>
        <taxon>Episquamata</taxon>
        <taxon>Laterata</taxon>
        <taxon>Lacertibaenia</taxon>
        <taxon>Lacertidae</taxon>
        <taxon>Podarcis</taxon>
    </lineage>
</organism>
<comment type="subcellular location">
    <subcellularLocation>
        <location evidence="1">Secreted</location>
    </subcellularLocation>
</comment>
<keyword evidence="4" id="KW-0732">Signal</keyword>
<dbReference type="InterPro" id="IPR045860">
    <property type="entry name" value="Snake_toxin-like_sf"/>
</dbReference>
<dbReference type="Gene3D" id="2.10.60.10">
    <property type="entry name" value="CD59"/>
    <property type="match status" value="2"/>
</dbReference>
<feature type="domain" description="UPAR/Ly6" evidence="5">
    <location>
        <begin position="116"/>
        <end position="182"/>
    </location>
</feature>
<evidence type="ECO:0000256" key="2">
    <source>
        <dbReference type="ARBA" id="ARBA00022525"/>
    </source>
</evidence>
<keyword evidence="2" id="KW-0964">Secreted</keyword>
<proteinExistence type="predicted"/>
<dbReference type="PANTHER" id="PTHR20914">
    <property type="entry name" value="LY6/PLAUR DOMAIN-CONTAINING PROTEIN 8"/>
    <property type="match status" value="1"/>
</dbReference>
<name>A0AA35KMU1_9SAUR</name>
<dbReference type="GO" id="GO:0005576">
    <property type="term" value="C:extracellular region"/>
    <property type="evidence" value="ECO:0007669"/>
    <property type="project" value="UniProtKB-SubCell"/>
</dbReference>
<dbReference type="EMBL" id="OX395133">
    <property type="protein sequence ID" value="CAI5781065.1"/>
    <property type="molecule type" value="Genomic_DNA"/>
</dbReference>
<evidence type="ECO:0000313" key="6">
    <source>
        <dbReference type="EMBL" id="CAI5781065.1"/>
    </source>
</evidence>
<dbReference type="InterPro" id="IPR016054">
    <property type="entry name" value="LY6_UPA_recep-like"/>
</dbReference>
<evidence type="ECO:0000313" key="7">
    <source>
        <dbReference type="Proteomes" id="UP001178461"/>
    </source>
</evidence>
<sequence length="211" mass="23224">MRILLCTGLLLSLFSVGAPLQCMTCLYLYNNTCLMRQARKCSEDTCREVALQSNIFAEDNLSLTYSDCANTQDCIPGTFSISGGTPRFFRMQAECCNTDVCNENPIQLQPESFGPLQCPFCFTKNANDCVVIDTHNCPIGETKCITFAGFMQQAGTSQVWAAFKGCATPDFCNFITTLPTGVRRRLNVLLRFNVTQATCVDAQPSSYTSGL</sequence>
<keyword evidence="3" id="KW-1015">Disulfide bond</keyword>
<evidence type="ECO:0000256" key="3">
    <source>
        <dbReference type="ARBA" id="ARBA00023157"/>
    </source>
</evidence>
<dbReference type="CDD" id="cd23572">
    <property type="entry name" value="TFP_LU_ECD_PINLYP_rpt2"/>
    <property type="match status" value="1"/>
</dbReference>
<dbReference type="SUPFAM" id="SSF57302">
    <property type="entry name" value="Snake toxin-like"/>
    <property type="match status" value="2"/>
</dbReference>
<keyword evidence="7" id="KW-1185">Reference proteome</keyword>
<evidence type="ECO:0000259" key="5">
    <source>
        <dbReference type="Pfam" id="PF00021"/>
    </source>
</evidence>
<feature type="chain" id="PRO_5041457202" description="UPAR/Ly6 domain-containing protein" evidence="4">
    <location>
        <begin position="20"/>
        <end position="211"/>
    </location>
</feature>
<gene>
    <name evidence="6" type="ORF">PODLI_1B005560</name>
</gene>
<feature type="domain" description="UPAR/Ly6" evidence="5">
    <location>
        <begin position="20"/>
        <end position="103"/>
    </location>
</feature>
<dbReference type="InterPro" id="IPR050918">
    <property type="entry name" value="CNF-like_PLA2_Inhibitor"/>
</dbReference>
<reference evidence="6" key="1">
    <citation type="submission" date="2022-12" db="EMBL/GenBank/DDBJ databases">
        <authorList>
            <person name="Alioto T."/>
            <person name="Alioto T."/>
            <person name="Gomez Garrido J."/>
        </authorList>
    </citation>
    <scope>NUCLEOTIDE SEQUENCE</scope>
</reference>
<feature type="signal peptide" evidence="4">
    <location>
        <begin position="1"/>
        <end position="19"/>
    </location>
</feature>
<dbReference type="AlphaFoldDB" id="A0AA35KMU1"/>
<protein>
    <recommendedName>
        <fullName evidence="5">UPAR/Ly6 domain-containing protein</fullName>
    </recommendedName>
</protein>
<evidence type="ECO:0000256" key="4">
    <source>
        <dbReference type="SAM" id="SignalP"/>
    </source>
</evidence>
<dbReference type="Proteomes" id="UP001178461">
    <property type="component" value="Chromosome 8"/>
</dbReference>
<dbReference type="Pfam" id="PF00021">
    <property type="entry name" value="UPAR_LY6"/>
    <property type="match status" value="2"/>
</dbReference>
<dbReference type="PANTHER" id="PTHR20914:SF9">
    <property type="entry name" value="COILED, ISOFORM A"/>
    <property type="match status" value="1"/>
</dbReference>
<accession>A0AA35KMU1</accession>
<evidence type="ECO:0000256" key="1">
    <source>
        <dbReference type="ARBA" id="ARBA00004613"/>
    </source>
</evidence>